<evidence type="ECO:0000256" key="3">
    <source>
        <dbReference type="ARBA" id="ARBA00007063"/>
    </source>
</evidence>
<dbReference type="EMBL" id="JAFNEN010000428">
    <property type="protein sequence ID" value="KAG8183188.1"/>
    <property type="molecule type" value="Genomic_DNA"/>
</dbReference>
<evidence type="ECO:0000313" key="12">
    <source>
        <dbReference type="Proteomes" id="UP000827092"/>
    </source>
</evidence>
<feature type="transmembrane region" description="Helical" evidence="10">
    <location>
        <begin position="298"/>
        <end position="318"/>
    </location>
</feature>
<keyword evidence="4 10" id="KW-0328">Glycosyltransferase</keyword>
<evidence type="ECO:0000256" key="4">
    <source>
        <dbReference type="ARBA" id="ARBA00022676"/>
    </source>
</evidence>
<evidence type="ECO:0000256" key="6">
    <source>
        <dbReference type="ARBA" id="ARBA00022692"/>
    </source>
</evidence>
<keyword evidence="7 10" id="KW-0256">Endoplasmic reticulum</keyword>
<reference evidence="11 12" key="1">
    <citation type="journal article" date="2022" name="Nat. Ecol. Evol.">
        <title>A masculinizing supergene underlies an exaggerated male reproductive morph in a spider.</title>
        <authorList>
            <person name="Hendrickx F."/>
            <person name="De Corte Z."/>
            <person name="Sonet G."/>
            <person name="Van Belleghem S.M."/>
            <person name="Kostlbacher S."/>
            <person name="Vangestel C."/>
        </authorList>
    </citation>
    <scope>NUCLEOTIDE SEQUENCE [LARGE SCALE GENOMIC DNA]</scope>
    <source>
        <strain evidence="11">W744_W776</strain>
    </source>
</reference>
<feature type="transmembrane region" description="Helical" evidence="10">
    <location>
        <begin position="390"/>
        <end position="410"/>
    </location>
</feature>
<keyword evidence="5" id="KW-0808">Transferase</keyword>
<keyword evidence="8 10" id="KW-1133">Transmembrane helix</keyword>
<comment type="subcellular location">
    <subcellularLocation>
        <location evidence="1 10">Endoplasmic reticulum membrane</location>
        <topology evidence="1 10">Multi-pass membrane protein</topology>
    </subcellularLocation>
</comment>
<feature type="transmembrane region" description="Helical" evidence="10">
    <location>
        <begin position="122"/>
        <end position="144"/>
    </location>
</feature>
<dbReference type="Pfam" id="PF03901">
    <property type="entry name" value="Glyco_transf_22"/>
    <property type="match status" value="1"/>
</dbReference>
<evidence type="ECO:0000256" key="5">
    <source>
        <dbReference type="ARBA" id="ARBA00022679"/>
    </source>
</evidence>
<gene>
    <name evidence="11" type="ORF">JTE90_016976</name>
</gene>
<feature type="transmembrane region" description="Helical" evidence="10">
    <location>
        <begin position="355"/>
        <end position="378"/>
    </location>
</feature>
<evidence type="ECO:0000256" key="1">
    <source>
        <dbReference type="ARBA" id="ARBA00004477"/>
    </source>
</evidence>
<feature type="transmembrane region" description="Helical" evidence="10">
    <location>
        <begin position="330"/>
        <end position="349"/>
    </location>
</feature>
<keyword evidence="6 10" id="KW-0812">Transmembrane</keyword>
<dbReference type="InterPro" id="IPR005599">
    <property type="entry name" value="GPI_mannosylTrfase"/>
</dbReference>
<dbReference type="PANTHER" id="PTHR22760:SF2">
    <property type="entry name" value="ALPHA-1,2-MANNOSYLTRANSFERASE ALG9"/>
    <property type="match status" value="1"/>
</dbReference>
<feature type="transmembrane region" description="Helical" evidence="10">
    <location>
        <begin position="98"/>
        <end position="116"/>
    </location>
</feature>
<keyword evidence="12" id="KW-1185">Reference proteome</keyword>
<comment type="similarity">
    <text evidence="3 10">Belongs to the glycosyltransferase 22 family.</text>
</comment>
<keyword evidence="9 10" id="KW-0472">Membrane</keyword>
<dbReference type="GO" id="GO:0005789">
    <property type="term" value="C:endoplasmic reticulum membrane"/>
    <property type="evidence" value="ECO:0007669"/>
    <property type="project" value="UniProtKB-SubCell"/>
</dbReference>
<comment type="caution">
    <text evidence="11">The sequence shown here is derived from an EMBL/GenBank/DDBJ whole genome shotgun (WGS) entry which is preliminary data.</text>
</comment>
<organism evidence="11 12">
    <name type="scientific">Oedothorax gibbosus</name>
    <dbReference type="NCBI Taxonomy" id="931172"/>
    <lineage>
        <taxon>Eukaryota</taxon>
        <taxon>Metazoa</taxon>
        <taxon>Ecdysozoa</taxon>
        <taxon>Arthropoda</taxon>
        <taxon>Chelicerata</taxon>
        <taxon>Arachnida</taxon>
        <taxon>Araneae</taxon>
        <taxon>Araneomorphae</taxon>
        <taxon>Entelegynae</taxon>
        <taxon>Araneoidea</taxon>
        <taxon>Linyphiidae</taxon>
        <taxon>Erigoninae</taxon>
        <taxon>Oedothorax</taxon>
    </lineage>
</organism>
<dbReference type="GO" id="GO:0006487">
    <property type="term" value="P:protein N-linked glycosylation"/>
    <property type="evidence" value="ECO:0007669"/>
    <property type="project" value="TreeGrafter"/>
</dbReference>
<proteinExistence type="inferred from homology"/>
<name>A0AAV6UH90_9ARAC</name>
<protein>
    <recommendedName>
        <fullName evidence="10">Mannosyltransferase</fullName>
        <ecNumber evidence="10">2.4.1.-</ecNumber>
    </recommendedName>
</protein>
<comment type="pathway">
    <text evidence="2">Protein modification; protein glycosylation.</text>
</comment>
<sequence length="604" mass="69693">MPPRSRIKSKRDSIKDREIKDNAPTVSLLSEPMVGRAWTPSFYTAFKILLSARVCAAVWSNISDCDEVYNYWEPMHFLLHGKGFQTWEYSPLYAIRSYAYLWLHAMPCFVYSLILQSNRILVFYYMRCLFALVSALCEVCFYRAVCQHFGNNVGRLTLLFLTMSSGMFVSSTAFLPSTCSMYLSTLAFAAWFLKNYEVAVFATAISTLVGWPFAAVLGLPIAYDILLLKKEPMLFIKTSLASLFLILVPLIYVDSRQFGKLVVAPLNIILYNVFTSHGPDLYGTEPCTFYFLNGILNFNIVFLAALVSIPALLILRCFEGTVRKTPKSPPIYLCLTPMYLWMFVFFPLAHKEERFLFPIYPMICLAGASAVDTVQKLYHKLFSKRKFGDYLDATSGLSMAFCALFCIASLSRTIIVYRGYRAPIETFMQLGQFSLEESLHPLPPEYPVNICVGKEWYRFPSSFFLPDNWNLKFLKSEFKGQLPKPFEDSPNATRIIPTEMNDQNLEERSRYVDIKACDYIVDSDFPNHSSLEPRYSKDPNWNITFSLPFLDSQRSHTLLRAFYVPYFTDFLCNYVDYNLLQRANIRDRLVRKRRKPGTHKRPNN</sequence>
<evidence type="ECO:0000256" key="9">
    <source>
        <dbReference type="ARBA" id="ARBA00023136"/>
    </source>
</evidence>
<dbReference type="AlphaFoldDB" id="A0AAV6UH90"/>
<evidence type="ECO:0000256" key="2">
    <source>
        <dbReference type="ARBA" id="ARBA00004922"/>
    </source>
</evidence>
<dbReference type="EC" id="2.4.1.-" evidence="10"/>
<dbReference type="PANTHER" id="PTHR22760">
    <property type="entry name" value="GLYCOSYLTRANSFERASE"/>
    <property type="match status" value="1"/>
</dbReference>
<accession>A0AAV6UH90</accession>
<evidence type="ECO:0000313" key="11">
    <source>
        <dbReference type="EMBL" id="KAG8183188.1"/>
    </source>
</evidence>
<feature type="transmembrane region" description="Helical" evidence="10">
    <location>
        <begin position="234"/>
        <end position="253"/>
    </location>
</feature>
<feature type="transmembrane region" description="Helical" evidence="10">
    <location>
        <begin position="198"/>
        <end position="222"/>
    </location>
</feature>
<evidence type="ECO:0000256" key="8">
    <source>
        <dbReference type="ARBA" id="ARBA00022989"/>
    </source>
</evidence>
<evidence type="ECO:0000256" key="7">
    <source>
        <dbReference type="ARBA" id="ARBA00022824"/>
    </source>
</evidence>
<dbReference type="GO" id="GO:0000026">
    <property type="term" value="F:alpha-1,2-mannosyltransferase activity"/>
    <property type="evidence" value="ECO:0007669"/>
    <property type="project" value="TreeGrafter"/>
</dbReference>
<evidence type="ECO:0000256" key="10">
    <source>
        <dbReference type="RuleBase" id="RU363075"/>
    </source>
</evidence>
<dbReference type="Proteomes" id="UP000827092">
    <property type="component" value="Unassembled WGS sequence"/>
</dbReference>